<dbReference type="Proteomes" id="UP000238205">
    <property type="component" value="Unassembled WGS sequence"/>
</dbReference>
<evidence type="ECO:0000256" key="2">
    <source>
        <dbReference type="ARBA" id="ARBA00022679"/>
    </source>
</evidence>
<dbReference type="InterPro" id="IPR029044">
    <property type="entry name" value="Nucleotide-diphossugar_trans"/>
</dbReference>
<comment type="caution">
    <text evidence="4">The sequence shown here is derived from an EMBL/GenBank/DDBJ whole genome shotgun (WGS) entry which is preliminary data.</text>
</comment>
<feature type="domain" description="Glycosyltransferase 2-like" evidence="3">
    <location>
        <begin position="7"/>
        <end position="139"/>
    </location>
</feature>
<dbReference type="PANTHER" id="PTHR22916:SF51">
    <property type="entry name" value="GLYCOSYLTRANSFERASE EPSH-RELATED"/>
    <property type="match status" value="1"/>
</dbReference>
<gene>
    <name evidence="4" type="ORF">CLV38_10924</name>
</gene>
<keyword evidence="1" id="KW-0328">Glycosyltransferase</keyword>
<dbReference type="Gene3D" id="3.90.550.10">
    <property type="entry name" value="Spore Coat Polysaccharide Biosynthesis Protein SpsA, Chain A"/>
    <property type="match status" value="1"/>
</dbReference>
<keyword evidence="2 4" id="KW-0808">Transferase</keyword>
<proteinExistence type="predicted"/>
<dbReference type="OrthoDB" id="8773442at2"/>
<dbReference type="PANTHER" id="PTHR22916">
    <property type="entry name" value="GLYCOSYLTRANSFERASE"/>
    <property type="match status" value="1"/>
</dbReference>
<evidence type="ECO:0000259" key="3">
    <source>
        <dbReference type="Pfam" id="PF00535"/>
    </source>
</evidence>
<keyword evidence="5" id="KW-1185">Reference proteome</keyword>
<evidence type="ECO:0000313" key="4">
    <source>
        <dbReference type="EMBL" id="PRY82695.1"/>
    </source>
</evidence>
<dbReference type="EMBL" id="PVTO01000009">
    <property type="protein sequence ID" value="PRY82695.1"/>
    <property type="molecule type" value="Genomic_DNA"/>
</dbReference>
<reference evidence="4 5" key="1">
    <citation type="submission" date="2018-03" db="EMBL/GenBank/DDBJ databases">
        <title>Genomic Encyclopedia of Archaeal and Bacterial Type Strains, Phase II (KMG-II): from individual species to whole genera.</title>
        <authorList>
            <person name="Goeker M."/>
        </authorList>
    </citation>
    <scope>NUCLEOTIDE SEQUENCE [LARGE SCALE GENOMIC DNA]</scope>
    <source>
        <strain evidence="4 5">DSM 13175</strain>
    </source>
</reference>
<dbReference type="SUPFAM" id="SSF53448">
    <property type="entry name" value="Nucleotide-diphospho-sugar transferases"/>
    <property type="match status" value="1"/>
</dbReference>
<evidence type="ECO:0000256" key="1">
    <source>
        <dbReference type="ARBA" id="ARBA00022676"/>
    </source>
</evidence>
<name>A0A2T0W7M8_9LACT</name>
<dbReference type="GO" id="GO:0016757">
    <property type="term" value="F:glycosyltransferase activity"/>
    <property type="evidence" value="ECO:0007669"/>
    <property type="project" value="UniProtKB-KW"/>
</dbReference>
<dbReference type="Pfam" id="PF00535">
    <property type="entry name" value="Glycos_transf_2"/>
    <property type="match status" value="1"/>
</dbReference>
<dbReference type="InterPro" id="IPR001173">
    <property type="entry name" value="Glyco_trans_2-like"/>
</dbReference>
<accession>A0A2T0W7M8</accession>
<sequence>MNQKLISVIVPVYNAEQFISETIRSIINQTYTHLELILVNDGSSDKSESIIKEWSMKDDRIKSVNQHNQGPSVTRNTALDHSTGDYVLFVDADDEIKSNTLEQLIKRMFETDLLIFGYENHFDREGEKNNLILPHKEAQYSLESFLPEFGRLFKDNLIHYVWNKCYTKEVIEDIRFDEGIKVGEDLLFNLEIMAKARTVSVSKEVLYIHNWYNSESITTKYHEQLFDYRKLQFEKVRDFLMNYHVYSEANRKIIEKQFFKKYLACLVSLESKEADLTGKEKKRRISQIARVSKEHQLLTYTERTYWEKLVVFLMKHQFVTLLMFTIKGLKIMQDKRRQH</sequence>
<dbReference type="CDD" id="cd00761">
    <property type="entry name" value="Glyco_tranf_GTA_type"/>
    <property type="match status" value="1"/>
</dbReference>
<dbReference type="AlphaFoldDB" id="A0A2T0W7M8"/>
<protein>
    <submittedName>
        <fullName evidence="4">Glycosyltransferase involved in cell wall biosynthesis</fullName>
    </submittedName>
</protein>
<dbReference type="RefSeq" id="WP_106192744.1">
    <property type="nucleotide sequence ID" value="NZ_PVTO01000009.1"/>
</dbReference>
<evidence type="ECO:0000313" key="5">
    <source>
        <dbReference type="Proteomes" id="UP000238205"/>
    </source>
</evidence>
<organism evidence="4 5">
    <name type="scientific">Alkalibacterium olivapovliticus</name>
    <dbReference type="NCBI Taxonomy" id="99907"/>
    <lineage>
        <taxon>Bacteria</taxon>
        <taxon>Bacillati</taxon>
        <taxon>Bacillota</taxon>
        <taxon>Bacilli</taxon>
        <taxon>Lactobacillales</taxon>
        <taxon>Carnobacteriaceae</taxon>
        <taxon>Alkalibacterium</taxon>
    </lineage>
</organism>